<evidence type="ECO:0000256" key="1">
    <source>
        <dbReference type="ARBA" id="ARBA00004123"/>
    </source>
</evidence>
<evidence type="ECO:0000313" key="5">
    <source>
        <dbReference type="Proteomes" id="UP000318582"/>
    </source>
</evidence>
<dbReference type="CDD" id="cd00024">
    <property type="entry name" value="CD_CSD"/>
    <property type="match status" value="1"/>
</dbReference>
<accession>A0A507DT19</accession>
<dbReference type="PANTHER" id="PTHR11439">
    <property type="entry name" value="GAG-POL-RELATED RETROTRANSPOSON"/>
    <property type="match status" value="1"/>
</dbReference>
<name>A0A507DT19_9FUNG</name>
<dbReference type="EMBL" id="QEAQ01000173">
    <property type="protein sequence ID" value="TPX54098.1"/>
    <property type="molecule type" value="Genomic_DNA"/>
</dbReference>
<keyword evidence="4" id="KW-0239">DNA-directed DNA polymerase</keyword>
<evidence type="ECO:0000259" key="3">
    <source>
        <dbReference type="PROSITE" id="PS50013"/>
    </source>
</evidence>
<gene>
    <name evidence="4" type="ORF">PhCBS80983_g06060</name>
</gene>
<dbReference type="InterPro" id="IPR043502">
    <property type="entry name" value="DNA/RNA_pol_sf"/>
</dbReference>
<proteinExistence type="predicted"/>
<dbReference type="PROSITE" id="PS00598">
    <property type="entry name" value="CHROMO_1"/>
    <property type="match status" value="1"/>
</dbReference>
<dbReference type="Proteomes" id="UP000318582">
    <property type="component" value="Unassembled WGS sequence"/>
</dbReference>
<dbReference type="Pfam" id="PF00385">
    <property type="entry name" value="Chromo"/>
    <property type="match status" value="1"/>
</dbReference>
<dbReference type="CDD" id="cd09272">
    <property type="entry name" value="RNase_HI_RT_Ty1"/>
    <property type="match status" value="1"/>
</dbReference>
<keyword evidence="4" id="KW-0808">Transferase</keyword>
<comment type="subcellular location">
    <subcellularLocation>
        <location evidence="1">Nucleus</location>
    </subcellularLocation>
</comment>
<evidence type="ECO:0000256" key="2">
    <source>
        <dbReference type="ARBA" id="ARBA00023242"/>
    </source>
</evidence>
<feature type="domain" description="Chromo" evidence="3">
    <location>
        <begin position="96"/>
        <end position="146"/>
    </location>
</feature>
<dbReference type="PROSITE" id="PS50013">
    <property type="entry name" value="CHROMO_2"/>
    <property type="match status" value="1"/>
</dbReference>
<dbReference type="Gene3D" id="2.40.50.40">
    <property type="match status" value="1"/>
</dbReference>
<dbReference type="InterPro" id="IPR000953">
    <property type="entry name" value="Chromo/chromo_shadow_dom"/>
</dbReference>
<dbReference type="AlphaFoldDB" id="A0A507DT19"/>
<protein>
    <submittedName>
        <fullName evidence="4">DNA-directed DNA polymerase</fullName>
    </submittedName>
</protein>
<comment type="caution">
    <text evidence="4">The sequence shown here is derived from an EMBL/GenBank/DDBJ whole genome shotgun (WGS) entry which is preliminary data.</text>
</comment>
<organism evidence="4 5">
    <name type="scientific">Powellomyces hirtus</name>
    <dbReference type="NCBI Taxonomy" id="109895"/>
    <lineage>
        <taxon>Eukaryota</taxon>
        <taxon>Fungi</taxon>
        <taxon>Fungi incertae sedis</taxon>
        <taxon>Chytridiomycota</taxon>
        <taxon>Chytridiomycota incertae sedis</taxon>
        <taxon>Chytridiomycetes</taxon>
        <taxon>Spizellomycetales</taxon>
        <taxon>Powellomycetaceae</taxon>
        <taxon>Powellomyces</taxon>
    </lineage>
</organism>
<reference evidence="4 5" key="1">
    <citation type="journal article" date="2019" name="Sci. Rep.">
        <title>Comparative genomics of chytrid fungi reveal insights into the obligate biotrophic and pathogenic lifestyle of Synchytrium endobioticum.</title>
        <authorList>
            <person name="van de Vossenberg B.T.L.H."/>
            <person name="Warris S."/>
            <person name="Nguyen H.D.T."/>
            <person name="van Gent-Pelzer M.P.E."/>
            <person name="Joly D.L."/>
            <person name="van de Geest H.C."/>
            <person name="Bonants P.J.M."/>
            <person name="Smith D.S."/>
            <person name="Levesque C.A."/>
            <person name="van der Lee T.A.J."/>
        </authorList>
    </citation>
    <scope>NUCLEOTIDE SEQUENCE [LARGE SCALE GENOMIC DNA]</scope>
    <source>
        <strain evidence="4 5">CBS 809.83</strain>
    </source>
</reference>
<dbReference type="SMART" id="SM00298">
    <property type="entry name" value="CHROMO"/>
    <property type="match status" value="1"/>
</dbReference>
<feature type="non-terminal residue" evidence="4">
    <location>
        <position position="1"/>
    </location>
</feature>
<evidence type="ECO:0000313" key="4">
    <source>
        <dbReference type="EMBL" id="TPX54098.1"/>
    </source>
</evidence>
<keyword evidence="2" id="KW-0539">Nucleus</keyword>
<dbReference type="SUPFAM" id="SSF54160">
    <property type="entry name" value="Chromo domain-like"/>
    <property type="match status" value="1"/>
</dbReference>
<dbReference type="STRING" id="109895.A0A507DT19"/>
<dbReference type="InterPro" id="IPR023779">
    <property type="entry name" value="Chromodomain_CS"/>
</dbReference>
<dbReference type="GO" id="GO:0003887">
    <property type="term" value="F:DNA-directed DNA polymerase activity"/>
    <property type="evidence" value="ECO:0007669"/>
    <property type="project" value="UniProtKB-KW"/>
</dbReference>
<dbReference type="Pfam" id="PF07727">
    <property type="entry name" value="RVT_2"/>
    <property type="match status" value="1"/>
</dbReference>
<dbReference type="GO" id="GO:0005634">
    <property type="term" value="C:nucleus"/>
    <property type="evidence" value="ECO:0007669"/>
    <property type="project" value="UniProtKB-SubCell"/>
</dbReference>
<dbReference type="InterPro" id="IPR057670">
    <property type="entry name" value="SH3_retrovirus"/>
</dbReference>
<sequence length="500" mass="56869">FNNNISSYERFNGKEPALTHLRVIWADAFVHLVKRKQVSKLAPRATRLKLIGYEFDGAYRCWDDNRQEIVISRDVTFDENSALELAKDYIPPEELYEVEEILDSRDGPEGPEFLCKWLGFEDEDNTWEPIENVNHLTVFADYINEKTAIALSAASTEEPQTYKQALSSDDAPKWTEAINAELKSLHTNETWEVINPKSLPHNQRPICTKRLRTTLRHRLQRNLRSGSGFPPGTILRLRKALYGLKQAPREWYSLLHKELTSLGFKRLANDNAVYIRTLPGSDSSQYISVYVDDLLILVKTESEILSIKTSLHNEFNMTDLGEGNDILKRFGMQDCKPVNTPMDQTKLEPYKVEDTKTSPNPQEGEYRKIVGSLAVVVNYSLCIGGNNVTLHSYSEADWGNNILDRRSITGYLFSIGNVGPVTWASKRQPTVALSSTEAEYMALSFAIQETIWLCSLLQELQILKYLNESARPATIYEDNQSCISLAKNPVDHACTKHIDI</sequence>
<dbReference type="InterPro" id="IPR013103">
    <property type="entry name" value="RVT_2"/>
</dbReference>
<keyword evidence="5" id="KW-1185">Reference proteome</keyword>
<dbReference type="InterPro" id="IPR023780">
    <property type="entry name" value="Chromo_domain"/>
</dbReference>
<keyword evidence="4" id="KW-0548">Nucleotidyltransferase</keyword>
<dbReference type="Pfam" id="PF25597">
    <property type="entry name" value="SH3_retrovirus"/>
    <property type="match status" value="1"/>
</dbReference>
<dbReference type="PANTHER" id="PTHR11439:SF483">
    <property type="entry name" value="PEPTIDE SYNTHASE GLIP-LIKE, PUTATIVE (AFU_ORTHOLOGUE AFUA_3G12920)-RELATED"/>
    <property type="match status" value="1"/>
</dbReference>
<dbReference type="InterPro" id="IPR016197">
    <property type="entry name" value="Chromo-like_dom_sf"/>
</dbReference>
<dbReference type="SUPFAM" id="SSF56672">
    <property type="entry name" value="DNA/RNA polymerases"/>
    <property type="match status" value="1"/>
</dbReference>